<accession>A0ACB9DGB3</accession>
<name>A0ACB9DGB3_9ASTR</name>
<gene>
    <name evidence="1" type="ORF">L1987_58660</name>
</gene>
<dbReference type="EMBL" id="CM042036">
    <property type="protein sequence ID" value="KAI3745546.1"/>
    <property type="molecule type" value="Genomic_DNA"/>
</dbReference>
<evidence type="ECO:0000313" key="2">
    <source>
        <dbReference type="Proteomes" id="UP001056120"/>
    </source>
</evidence>
<evidence type="ECO:0000313" key="1">
    <source>
        <dbReference type="EMBL" id="KAI3745546.1"/>
    </source>
</evidence>
<keyword evidence="2" id="KW-1185">Reference proteome</keyword>
<dbReference type="Proteomes" id="UP001056120">
    <property type="component" value="Linkage Group LG19"/>
</dbReference>
<proteinExistence type="predicted"/>
<organism evidence="1 2">
    <name type="scientific">Smallanthus sonchifolius</name>
    <dbReference type="NCBI Taxonomy" id="185202"/>
    <lineage>
        <taxon>Eukaryota</taxon>
        <taxon>Viridiplantae</taxon>
        <taxon>Streptophyta</taxon>
        <taxon>Embryophyta</taxon>
        <taxon>Tracheophyta</taxon>
        <taxon>Spermatophyta</taxon>
        <taxon>Magnoliopsida</taxon>
        <taxon>eudicotyledons</taxon>
        <taxon>Gunneridae</taxon>
        <taxon>Pentapetalae</taxon>
        <taxon>asterids</taxon>
        <taxon>campanulids</taxon>
        <taxon>Asterales</taxon>
        <taxon>Asteraceae</taxon>
        <taxon>Asteroideae</taxon>
        <taxon>Heliantheae alliance</taxon>
        <taxon>Millerieae</taxon>
        <taxon>Smallanthus</taxon>
    </lineage>
</organism>
<protein>
    <submittedName>
        <fullName evidence="1">Uncharacterized protein</fullName>
    </submittedName>
</protein>
<reference evidence="2" key="1">
    <citation type="journal article" date="2022" name="Mol. Ecol. Resour.">
        <title>The genomes of chicory, endive, great burdock and yacon provide insights into Asteraceae palaeo-polyploidization history and plant inulin production.</title>
        <authorList>
            <person name="Fan W."/>
            <person name="Wang S."/>
            <person name="Wang H."/>
            <person name="Wang A."/>
            <person name="Jiang F."/>
            <person name="Liu H."/>
            <person name="Zhao H."/>
            <person name="Xu D."/>
            <person name="Zhang Y."/>
        </authorList>
    </citation>
    <scope>NUCLEOTIDE SEQUENCE [LARGE SCALE GENOMIC DNA]</scope>
    <source>
        <strain evidence="2">cv. Yunnan</strain>
    </source>
</reference>
<reference evidence="1 2" key="2">
    <citation type="journal article" date="2022" name="Mol. Ecol. Resour.">
        <title>The genomes of chicory, endive, great burdock and yacon provide insights into Asteraceae paleo-polyploidization history and plant inulin production.</title>
        <authorList>
            <person name="Fan W."/>
            <person name="Wang S."/>
            <person name="Wang H."/>
            <person name="Wang A."/>
            <person name="Jiang F."/>
            <person name="Liu H."/>
            <person name="Zhao H."/>
            <person name="Xu D."/>
            <person name="Zhang Y."/>
        </authorList>
    </citation>
    <scope>NUCLEOTIDE SEQUENCE [LARGE SCALE GENOMIC DNA]</scope>
    <source>
        <strain evidence="2">cv. Yunnan</strain>
        <tissue evidence="1">Leaves</tissue>
    </source>
</reference>
<comment type="caution">
    <text evidence="1">The sequence shown here is derived from an EMBL/GenBank/DDBJ whole genome shotgun (WGS) entry which is preliminary data.</text>
</comment>
<sequence length="568" mass="60984">MTKMNRIRWCIVCILMVGWIYGTRLILNGWDPSDLIEMPVLGKYREIKCAMKFLYNPFYTHWLNDTLRVGVAIFWVGRDKVWVSFWARDGKGLGTDLASFTSSVESSFGEVGTNVVAWGVGYMDWASLRHSFFSPGFMPRKKDPPPSALSPRLSNKGASKSTYHADEEDLEPIVGLGETQEGLATSPQPPPLPPSTVVCDTNKEISGIPSVLVSSNASEQALGSFRSEGTEKISTVAGKLDLAGKPSLAGSMAGLSESDGSPVVQSLYTDGGNSSCSMNESGGVGYVVAGSTPPVTPLFSPEFKAMLGREYLRKTVFSPRPTLSGEAMGGRGLWDGLAQRRSESIGESVSLSVVHVPLPDVHVHVPEEGDEHGSAVHSAHAKVGTTLSLGIALDEGVQASTELGNGVHVSTEMGNLLHGVALGLNPSEEGATDDGLTSHTPVGDATMMDTEMIGLKHPSSPANIQVTENDYGMFSPLKDSNDIQSIIWDSNNGHYNLSGRIQGIDSVTKECDLNTQSDPHQMANSVWNSTVSGLESFAEKIKKSNEIIGLKLEYFPPRCPLMVAVEYT</sequence>